<evidence type="ECO:0000313" key="2">
    <source>
        <dbReference type="EMBL" id="OHS98420.1"/>
    </source>
</evidence>
<feature type="domain" description="Rab-GAP TBC" evidence="1">
    <location>
        <begin position="265"/>
        <end position="512"/>
    </location>
</feature>
<dbReference type="GO" id="GO:0005096">
    <property type="term" value="F:GTPase activator activity"/>
    <property type="evidence" value="ECO:0007669"/>
    <property type="project" value="TreeGrafter"/>
</dbReference>
<dbReference type="PROSITE" id="PS50086">
    <property type="entry name" value="TBC_RABGAP"/>
    <property type="match status" value="1"/>
</dbReference>
<dbReference type="EMBL" id="MLAK01001057">
    <property type="protein sequence ID" value="OHS98420.1"/>
    <property type="molecule type" value="Genomic_DNA"/>
</dbReference>
<keyword evidence="3" id="KW-1185">Reference proteome</keyword>
<reference evidence="2" key="1">
    <citation type="submission" date="2016-10" db="EMBL/GenBank/DDBJ databases">
        <authorList>
            <person name="Benchimol M."/>
            <person name="Almeida L.G."/>
            <person name="Vasconcelos A.T."/>
            <person name="Perreira-Neves A."/>
            <person name="Rosa I.A."/>
            <person name="Tasca T."/>
            <person name="Bogo M.R."/>
            <person name="de Souza W."/>
        </authorList>
    </citation>
    <scope>NUCLEOTIDE SEQUENCE [LARGE SCALE GENOMIC DNA]</scope>
    <source>
        <strain evidence="2">K</strain>
    </source>
</reference>
<dbReference type="PANTHER" id="PTHR22957">
    <property type="entry name" value="TBC1 DOMAIN FAMILY MEMBER GTPASE-ACTIVATING PROTEIN"/>
    <property type="match status" value="1"/>
</dbReference>
<dbReference type="GeneID" id="94844826"/>
<accession>A0A1J4JMD8</accession>
<dbReference type="VEuPathDB" id="TrichDB:TRFO_35202"/>
<sequence>MFRDKSKKEEVETQTLVAFVEPVADQARHAVVGALYLSKTSNRFFLRFMAYKNGKSQCIDSIFQSSEGIQPDGFSKGANFEIDCRNIDHFLLEDTPKGVLLTISCHEVAERRKFQFKHIFNQLTEFIFQIFLNGIAVPSFIPDHKCCLQFYPECNPNQFIHNSINLQPTRRIFETFEEFWKELVSFSESFIKLLFKRNALDRNDRYPLTAAAAADLQIFMDSIKEYLNSSPSLTPVTLAEFPTLFDSDGKMKDPASFKERAFYCGIEEAALPDALPFLFFLYAPDSTSLSRKEQDERLTKDFNTIRSQVELIKMHQLKHHRKLKESSFDVIHNDALRTDRDGTHLAFKHEFKTGMNMLVILLKVYCLFNQNIGYVQGMNDLFVPIMLTYLPKWDEETGDPIDDNGKVVDHEQYLPKLFWIYDAMMRNVNHDVFLTSFTSHSVEIAAKVMKILNKVAPLVVVWMKRKKLANLLFMYHDFIYLYKRSFSNVWDIWLQFHCSPDPTHWIVYFVAAIVLKTFPLFSTLPDVPPDQWLPKMMDSFPAQLQTLDIRELGRLALWFCENYPIKDEVSNEEKEEFKSEFFDIDWLKK</sequence>
<gene>
    <name evidence="2" type="ORF">TRFO_35202</name>
</gene>
<dbReference type="InterPro" id="IPR035969">
    <property type="entry name" value="Rab-GAP_TBC_sf"/>
</dbReference>
<dbReference type="AlphaFoldDB" id="A0A1J4JMD8"/>
<dbReference type="SUPFAM" id="SSF47923">
    <property type="entry name" value="Ypt/Rab-GAP domain of gyp1p"/>
    <property type="match status" value="1"/>
</dbReference>
<name>A0A1J4JMD8_9EUKA</name>
<organism evidence="2 3">
    <name type="scientific">Tritrichomonas foetus</name>
    <dbReference type="NCBI Taxonomy" id="1144522"/>
    <lineage>
        <taxon>Eukaryota</taxon>
        <taxon>Metamonada</taxon>
        <taxon>Parabasalia</taxon>
        <taxon>Tritrichomonadida</taxon>
        <taxon>Tritrichomonadidae</taxon>
        <taxon>Tritrichomonas</taxon>
    </lineage>
</organism>
<dbReference type="InterPro" id="IPR000195">
    <property type="entry name" value="Rab-GAP-TBC_dom"/>
</dbReference>
<dbReference type="PANTHER" id="PTHR22957:SF661">
    <property type="entry name" value="GH16847P"/>
    <property type="match status" value="1"/>
</dbReference>
<evidence type="ECO:0000259" key="1">
    <source>
        <dbReference type="PROSITE" id="PS50086"/>
    </source>
</evidence>
<dbReference type="Pfam" id="PF00566">
    <property type="entry name" value="RabGAP-TBC"/>
    <property type="match status" value="1"/>
</dbReference>
<dbReference type="OrthoDB" id="10264062at2759"/>
<comment type="caution">
    <text evidence="2">The sequence shown here is derived from an EMBL/GenBank/DDBJ whole genome shotgun (WGS) entry which is preliminary data.</text>
</comment>
<proteinExistence type="predicted"/>
<dbReference type="Proteomes" id="UP000179807">
    <property type="component" value="Unassembled WGS sequence"/>
</dbReference>
<evidence type="ECO:0000313" key="3">
    <source>
        <dbReference type="Proteomes" id="UP000179807"/>
    </source>
</evidence>
<protein>
    <recommendedName>
        <fullName evidence="1">Rab-GAP TBC domain-containing protein</fullName>
    </recommendedName>
</protein>
<dbReference type="RefSeq" id="XP_068351557.1">
    <property type="nucleotide sequence ID" value="XM_068510122.1"/>
</dbReference>
<dbReference type="Gene3D" id="1.10.8.270">
    <property type="entry name" value="putative rabgap domain of human tbc1 domain family member 14 like domains"/>
    <property type="match status" value="1"/>
</dbReference>